<dbReference type="Proteomes" id="UP001604277">
    <property type="component" value="Unassembled WGS sequence"/>
</dbReference>
<dbReference type="AlphaFoldDB" id="A0ABD1S482"/>
<protein>
    <submittedName>
        <fullName evidence="1">Uncharacterized protein</fullName>
    </submittedName>
</protein>
<accession>A0ABD1S482</accession>
<dbReference type="EMBL" id="JBFOLJ010000011">
    <property type="protein sequence ID" value="KAL2495559.1"/>
    <property type="molecule type" value="Genomic_DNA"/>
</dbReference>
<evidence type="ECO:0000313" key="1">
    <source>
        <dbReference type="EMBL" id="KAL2495559.1"/>
    </source>
</evidence>
<comment type="caution">
    <text evidence="1">The sequence shown here is derived from an EMBL/GenBank/DDBJ whole genome shotgun (WGS) entry which is preliminary data.</text>
</comment>
<proteinExistence type="predicted"/>
<sequence length="104" mass="11481">MLLWRRLNGGVRGNTGGGCYRRVCAPSTSSQIVEAFWRDRGPGGEKNIEDDPPLPFDTLPLLVIDETNVNDQFPDVDIAADKLKPSLHITSLLISLTKAMDPLY</sequence>
<keyword evidence="2" id="KW-1185">Reference proteome</keyword>
<organism evidence="1 2">
    <name type="scientific">Forsythia ovata</name>
    <dbReference type="NCBI Taxonomy" id="205694"/>
    <lineage>
        <taxon>Eukaryota</taxon>
        <taxon>Viridiplantae</taxon>
        <taxon>Streptophyta</taxon>
        <taxon>Embryophyta</taxon>
        <taxon>Tracheophyta</taxon>
        <taxon>Spermatophyta</taxon>
        <taxon>Magnoliopsida</taxon>
        <taxon>eudicotyledons</taxon>
        <taxon>Gunneridae</taxon>
        <taxon>Pentapetalae</taxon>
        <taxon>asterids</taxon>
        <taxon>lamiids</taxon>
        <taxon>Lamiales</taxon>
        <taxon>Oleaceae</taxon>
        <taxon>Forsythieae</taxon>
        <taxon>Forsythia</taxon>
    </lineage>
</organism>
<reference evidence="2" key="1">
    <citation type="submission" date="2024-07" db="EMBL/GenBank/DDBJ databases">
        <title>Two chromosome-level genome assemblies of Korean endemic species Abeliophyllum distichum and Forsythia ovata (Oleaceae).</title>
        <authorList>
            <person name="Jang H."/>
        </authorList>
    </citation>
    <scope>NUCLEOTIDE SEQUENCE [LARGE SCALE GENOMIC DNA]</scope>
</reference>
<name>A0ABD1S482_9LAMI</name>
<gene>
    <name evidence="1" type="ORF">Fot_39316</name>
</gene>
<evidence type="ECO:0000313" key="2">
    <source>
        <dbReference type="Proteomes" id="UP001604277"/>
    </source>
</evidence>